<dbReference type="Proteomes" id="UP000758603">
    <property type="component" value="Unassembled WGS sequence"/>
</dbReference>
<dbReference type="GeneID" id="70137279"/>
<name>A0A9P8UB20_9PEZI</name>
<dbReference type="RefSeq" id="XP_045951936.1">
    <property type="nucleotide sequence ID" value="XM_046108388.1"/>
</dbReference>
<dbReference type="EMBL" id="JAGPXC010000011">
    <property type="protein sequence ID" value="KAH6645422.1"/>
    <property type="molecule type" value="Genomic_DNA"/>
</dbReference>
<keyword evidence="2" id="KW-1185">Reference proteome</keyword>
<gene>
    <name evidence="1" type="ORF">BKA67DRAFT_664502</name>
</gene>
<reference evidence="1" key="1">
    <citation type="journal article" date="2021" name="Nat. Commun.">
        <title>Genetic determinants of endophytism in the Arabidopsis root mycobiome.</title>
        <authorList>
            <person name="Mesny F."/>
            <person name="Miyauchi S."/>
            <person name="Thiergart T."/>
            <person name="Pickel B."/>
            <person name="Atanasova L."/>
            <person name="Karlsson M."/>
            <person name="Huettel B."/>
            <person name="Barry K.W."/>
            <person name="Haridas S."/>
            <person name="Chen C."/>
            <person name="Bauer D."/>
            <person name="Andreopoulos W."/>
            <person name="Pangilinan J."/>
            <person name="LaButti K."/>
            <person name="Riley R."/>
            <person name="Lipzen A."/>
            <person name="Clum A."/>
            <person name="Drula E."/>
            <person name="Henrissat B."/>
            <person name="Kohler A."/>
            <person name="Grigoriev I.V."/>
            <person name="Martin F.M."/>
            <person name="Hacquard S."/>
        </authorList>
    </citation>
    <scope>NUCLEOTIDE SEQUENCE</scope>
    <source>
        <strain evidence="1">MPI-SDFR-AT-0073</strain>
    </source>
</reference>
<accession>A0A9P8UB20</accession>
<evidence type="ECO:0000313" key="2">
    <source>
        <dbReference type="Proteomes" id="UP000758603"/>
    </source>
</evidence>
<dbReference type="OrthoDB" id="21502at2759"/>
<dbReference type="InterPro" id="IPR023213">
    <property type="entry name" value="CAT-like_dom_sf"/>
</dbReference>
<organism evidence="1 2">
    <name type="scientific">Truncatella angustata</name>
    <dbReference type="NCBI Taxonomy" id="152316"/>
    <lineage>
        <taxon>Eukaryota</taxon>
        <taxon>Fungi</taxon>
        <taxon>Dikarya</taxon>
        <taxon>Ascomycota</taxon>
        <taxon>Pezizomycotina</taxon>
        <taxon>Sordariomycetes</taxon>
        <taxon>Xylariomycetidae</taxon>
        <taxon>Amphisphaeriales</taxon>
        <taxon>Sporocadaceae</taxon>
        <taxon>Truncatella</taxon>
    </lineage>
</organism>
<protein>
    <submittedName>
        <fullName evidence="1">Uncharacterized protein</fullName>
    </submittedName>
</protein>
<comment type="caution">
    <text evidence="1">The sequence shown here is derived from an EMBL/GenBank/DDBJ whole genome shotgun (WGS) entry which is preliminary data.</text>
</comment>
<proteinExistence type="predicted"/>
<dbReference type="Gene3D" id="3.30.559.10">
    <property type="entry name" value="Chloramphenicol acetyltransferase-like domain"/>
    <property type="match status" value="2"/>
</dbReference>
<evidence type="ECO:0000313" key="1">
    <source>
        <dbReference type="EMBL" id="KAH6645422.1"/>
    </source>
</evidence>
<sequence length="489" mass="54344">MGIFGRAAPAHIETDQVIPLGFLDNTPLMQRILLYNLMVFNDVLDPEKLRNALERLVQQKTWRKMGARLRSNANGGLDYHIPAVFSDERPAIAYTHVAHDMNRADHPLAGKLPTPPGSAGPAIVADPDEFLPLAKGPDCPSVADDYLYSDRPIFGLHIVSFNDSTLVTLHWLHLASDTLGNKAVMENWVRMLEGRDDEVPPQCGFDSDPMADLGKNPTVPHALAKERMSNGQMAGWFFNNIGDLTFRAKENRMVCLPGPYVDHMYNAAMDELKAQAPPGETPFLTENDILTAWCTRLAVSHLPANSEKPVTIQVSGSMRKTLAGDLLPHDQPYVANCFGFMNVLVKASDLLCRPLSHTAAQIRLAVNEQRSREQIEAYHAMFRDQSVALPLFFGTSQTHQVSYSNWTRSDLFAVDFSAAATTPRDTPCVPSYINHSQMPFQFGEGFLFMGKDSHGNYWMCGYRVKGRWANIQKALDAEAEADIPVPSHP</sequence>
<dbReference type="AlphaFoldDB" id="A0A9P8UB20"/>